<evidence type="ECO:0000256" key="1">
    <source>
        <dbReference type="ARBA" id="ARBA00004430"/>
    </source>
</evidence>
<dbReference type="PANTHER" id="PTHR12442">
    <property type="entry name" value="DYNEIN INTERMEDIATE CHAIN"/>
    <property type="match status" value="1"/>
</dbReference>
<feature type="compositionally biased region" description="Basic and acidic residues" evidence="12">
    <location>
        <begin position="521"/>
        <end position="540"/>
    </location>
</feature>
<dbReference type="AlphaFoldDB" id="C1EDU5"/>
<keyword evidence="14" id="KW-1185">Reference proteome</keyword>
<dbReference type="KEGG" id="mis:MICPUN_96653"/>
<evidence type="ECO:0000256" key="9">
    <source>
        <dbReference type="ARBA" id="ARBA00023175"/>
    </source>
</evidence>
<evidence type="ECO:0000256" key="11">
    <source>
        <dbReference type="ARBA" id="ARBA00023273"/>
    </source>
</evidence>
<dbReference type="OMA" id="WDFFYRQ"/>
<dbReference type="InterPro" id="IPR036322">
    <property type="entry name" value="WD40_repeat_dom_sf"/>
</dbReference>
<dbReference type="InterPro" id="IPR050687">
    <property type="entry name" value="Dynein_IC"/>
</dbReference>
<evidence type="ECO:0000313" key="14">
    <source>
        <dbReference type="Proteomes" id="UP000002009"/>
    </source>
</evidence>
<reference evidence="13 14" key="1">
    <citation type="journal article" date="2009" name="Science">
        <title>Green evolution and dynamic adaptations revealed by genomes of the marine picoeukaryotes Micromonas.</title>
        <authorList>
            <person name="Worden A.Z."/>
            <person name="Lee J.H."/>
            <person name="Mock T."/>
            <person name="Rouze P."/>
            <person name="Simmons M.P."/>
            <person name="Aerts A.L."/>
            <person name="Allen A.E."/>
            <person name="Cuvelier M.L."/>
            <person name="Derelle E."/>
            <person name="Everett M.V."/>
            <person name="Foulon E."/>
            <person name="Grimwood J."/>
            <person name="Gundlach H."/>
            <person name="Henrissat B."/>
            <person name="Napoli C."/>
            <person name="McDonald S.M."/>
            <person name="Parker M.S."/>
            <person name="Rombauts S."/>
            <person name="Salamov A."/>
            <person name="Von Dassow P."/>
            <person name="Badger J.H."/>
            <person name="Coutinho P.M."/>
            <person name="Demir E."/>
            <person name="Dubchak I."/>
            <person name="Gentemann C."/>
            <person name="Eikrem W."/>
            <person name="Gready J.E."/>
            <person name="John U."/>
            <person name="Lanier W."/>
            <person name="Lindquist E.A."/>
            <person name="Lucas S."/>
            <person name="Mayer K.F."/>
            <person name="Moreau H."/>
            <person name="Not F."/>
            <person name="Otillar R."/>
            <person name="Panaud O."/>
            <person name="Pangilinan J."/>
            <person name="Paulsen I."/>
            <person name="Piegu B."/>
            <person name="Poliakov A."/>
            <person name="Robbens S."/>
            <person name="Schmutz J."/>
            <person name="Toulza E."/>
            <person name="Wyss T."/>
            <person name="Zelensky A."/>
            <person name="Zhou K."/>
            <person name="Armbrust E.V."/>
            <person name="Bhattacharya D."/>
            <person name="Goodenough U.W."/>
            <person name="Van de Peer Y."/>
            <person name="Grigoriev I.V."/>
        </authorList>
    </citation>
    <scope>NUCLEOTIDE SEQUENCE [LARGE SCALE GENOMIC DNA]</scope>
    <source>
        <strain evidence="14">RCC299 / NOUM17</strain>
    </source>
</reference>
<keyword evidence="5" id="KW-0493">Microtubule</keyword>
<dbReference type="OrthoDB" id="366230at2759"/>
<dbReference type="GO" id="GO:0045504">
    <property type="term" value="F:dynein heavy chain binding"/>
    <property type="evidence" value="ECO:0007669"/>
    <property type="project" value="TreeGrafter"/>
</dbReference>
<accession>C1EDU5</accession>
<keyword evidence="4" id="KW-0853">WD repeat</keyword>
<dbReference type="GeneID" id="8247280"/>
<keyword evidence="9" id="KW-0505">Motor protein</keyword>
<sequence length="585" mass="65714">MEIYYMYTKTGKEFGRHASFDDQPTEVVTDIRPEPDLRDGYIERNPVVTNVQVAPDMSEHEANTQQVHFENRGFAHTEGGWPKEVDPTEIEHVMRYRKKIEKDEEYITSIAGMIGEVEELVKQNNAVDIYEEYFAGSVADHSTEQPYAKTLTVFRDPSPIKRAASYISWSPDSSAAKCAIAYSILGFQEQPEGMSKRSYIWDVNAPNKPDFYMRSPSQLCCVNYNPKDPHILSGGLYNGQVAYYDTRKGHNPVDLSPIEKSHRDPCYDMDWLQSKTGTECFSVSTDGYVYWWDIRRLGEPVEELLLKERGGDTVLGAVSVEYESIAGPTKFMIGTEQGTVLMCNSKAKTPADRVGASFHGHHGPVYSLERNPWFPKYFMSVGDWTARVWMEDIKTPIMTTRYHGTYLTGGTWSPTRPGVFFTIKMDGEMDVWDYYYKQSDPTLSVKVTDKPLTAFNIQGEGATSDPAAGRLVTVGAADGSATLMELCDGLAVMQPNEKPTINQMFERETRREKNLEARQKELRNEAKRAAARAQQDDDGKAATTSNGAVMEAEKEFLAATGSRTSQSGAGVFEDISPLEVPLRDE</sequence>
<organism evidence="13 14">
    <name type="scientific">Micromonas commoda (strain RCC299 / NOUM17 / CCMP2709)</name>
    <name type="common">Picoplanktonic green alga</name>
    <dbReference type="NCBI Taxonomy" id="296587"/>
    <lineage>
        <taxon>Eukaryota</taxon>
        <taxon>Viridiplantae</taxon>
        <taxon>Chlorophyta</taxon>
        <taxon>Mamiellophyceae</taxon>
        <taxon>Mamiellales</taxon>
        <taxon>Mamiellaceae</taxon>
        <taxon>Micromonas</taxon>
    </lineage>
</organism>
<keyword evidence="3" id="KW-0963">Cytoplasm</keyword>
<evidence type="ECO:0000256" key="10">
    <source>
        <dbReference type="ARBA" id="ARBA00023212"/>
    </source>
</evidence>
<dbReference type="RefSeq" id="XP_002505169.1">
    <property type="nucleotide sequence ID" value="XM_002505123.1"/>
</dbReference>
<dbReference type="GO" id="GO:0005874">
    <property type="term" value="C:microtubule"/>
    <property type="evidence" value="ECO:0007669"/>
    <property type="project" value="UniProtKB-KW"/>
</dbReference>
<dbReference type="eggNOG" id="KOG1587">
    <property type="taxonomic scope" value="Eukaryota"/>
</dbReference>
<evidence type="ECO:0000256" key="7">
    <source>
        <dbReference type="ARBA" id="ARBA00023017"/>
    </source>
</evidence>
<keyword evidence="10" id="KW-0206">Cytoskeleton</keyword>
<dbReference type="GO" id="GO:0045503">
    <property type="term" value="F:dynein light chain binding"/>
    <property type="evidence" value="ECO:0007669"/>
    <property type="project" value="TreeGrafter"/>
</dbReference>
<comment type="subcellular location">
    <subcellularLocation>
        <location evidence="1">Cytoplasm</location>
        <location evidence="1">Cytoskeleton</location>
        <location evidence="1">Cilium axoneme</location>
    </subcellularLocation>
</comment>
<keyword evidence="8" id="KW-0969">Cilium</keyword>
<dbReference type="PANTHER" id="PTHR12442:SF7">
    <property type="entry name" value="DYNEIN AXONEMAL INTERMEDIATE CHAIN 2"/>
    <property type="match status" value="1"/>
</dbReference>
<evidence type="ECO:0000313" key="13">
    <source>
        <dbReference type="EMBL" id="ACO66427.1"/>
    </source>
</evidence>
<dbReference type="STRING" id="296587.C1EDU5"/>
<name>C1EDU5_MICCC</name>
<protein>
    <submittedName>
        <fullName evidence="13">Dynein, 70 kDa intermediate chain, flagellar outer arm</fullName>
    </submittedName>
</protein>
<dbReference type="EMBL" id="CP001330">
    <property type="protein sequence ID" value="ACO66427.1"/>
    <property type="molecule type" value="Genomic_DNA"/>
</dbReference>
<evidence type="ECO:0000256" key="3">
    <source>
        <dbReference type="ARBA" id="ARBA00022490"/>
    </source>
</evidence>
<keyword evidence="13" id="KW-0282">Flagellum</keyword>
<dbReference type="Proteomes" id="UP000002009">
    <property type="component" value="Chromosome 11"/>
</dbReference>
<dbReference type="SUPFAM" id="SSF50978">
    <property type="entry name" value="WD40 repeat-like"/>
    <property type="match status" value="1"/>
</dbReference>
<keyword evidence="11" id="KW-0966">Cell projection</keyword>
<dbReference type="InterPro" id="IPR001680">
    <property type="entry name" value="WD40_rpt"/>
</dbReference>
<dbReference type="SMART" id="SM00320">
    <property type="entry name" value="WD40"/>
    <property type="match status" value="4"/>
</dbReference>
<feature type="region of interest" description="Disordered" evidence="12">
    <location>
        <begin position="521"/>
        <end position="585"/>
    </location>
</feature>
<dbReference type="InParanoid" id="C1EDU5"/>
<evidence type="ECO:0000256" key="5">
    <source>
        <dbReference type="ARBA" id="ARBA00022701"/>
    </source>
</evidence>
<evidence type="ECO:0000256" key="4">
    <source>
        <dbReference type="ARBA" id="ARBA00022574"/>
    </source>
</evidence>
<keyword evidence="7" id="KW-0243">Dynein</keyword>
<dbReference type="GO" id="GO:0003341">
    <property type="term" value="P:cilium movement"/>
    <property type="evidence" value="ECO:0007669"/>
    <property type="project" value="TreeGrafter"/>
</dbReference>
<proteinExistence type="inferred from homology"/>
<gene>
    <name evidence="13" type="primary">ODA6</name>
    <name evidence="13" type="ORF">MICPUN_96653</name>
</gene>
<evidence type="ECO:0000256" key="12">
    <source>
        <dbReference type="SAM" id="MobiDB-lite"/>
    </source>
</evidence>
<dbReference type="GO" id="GO:0036158">
    <property type="term" value="P:outer dynein arm assembly"/>
    <property type="evidence" value="ECO:0007669"/>
    <property type="project" value="TreeGrafter"/>
</dbReference>
<evidence type="ECO:0000256" key="6">
    <source>
        <dbReference type="ARBA" id="ARBA00022737"/>
    </source>
</evidence>
<evidence type="ECO:0000256" key="8">
    <source>
        <dbReference type="ARBA" id="ARBA00023069"/>
    </source>
</evidence>
<dbReference type="InterPro" id="IPR015943">
    <property type="entry name" value="WD40/YVTN_repeat-like_dom_sf"/>
</dbReference>
<evidence type="ECO:0000256" key="2">
    <source>
        <dbReference type="ARBA" id="ARBA00011059"/>
    </source>
</evidence>
<keyword evidence="6" id="KW-0677">Repeat</keyword>
<dbReference type="GO" id="GO:0036157">
    <property type="term" value="C:outer dynein arm"/>
    <property type="evidence" value="ECO:0007669"/>
    <property type="project" value="TreeGrafter"/>
</dbReference>
<comment type="similarity">
    <text evidence="2">Belongs to the dynein intermediate chain family.</text>
</comment>
<dbReference type="Gene3D" id="2.130.10.10">
    <property type="entry name" value="YVTN repeat-like/Quinoprotein amine dehydrogenase"/>
    <property type="match status" value="2"/>
</dbReference>